<evidence type="ECO:0000313" key="2">
    <source>
        <dbReference type="Proteomes" id="UP001162131"/>
    </source>
</evidence>
<dbReference type="SUPFAM" id="SSF53474">
    <property type="entry name" value="alpha/beta-Hydrolases"/>
    <property type="match status" value="1"/>
</dbReference>
<proteinExistence type="predicted"/>
<comment type="caution">
    <text evidence="1">The sequence shown here is derived from an EMBL/GenBank/DDBJ whole genome shotgun (WGS) entry which is preliminary data.</text>
</comment>
<reference evidence="1" key="1">
    <citation type="submission" date="2021-09" db="EMBL/GenBank/DDBJ databases">
        <authorList>
            <consortium name="AG Swart"/>
            <person name="Singh M."/>
            <person name="Singh A."/>
            <person name="Seah K."/>
            <person name="Emmerich C."/>
        </authorList>
    </citation>
    <scope>NUCLEOTIDE SEQUENCE</scope>
    <source>
        <strain evidence="1">ATCC30299</strain>
    </source>
</reference>
<evidence type="ECO:0000313" key="1">
    <source>
        <dbReference type="EMBL" id="CAG9329004.1"/>
    </source>
</evidence>
<name>A0AAU9JV66_9CILI</name>
<dbReference type="AlphaFoldDB" id="A0AAU9JV66"/>
<organism evidence="1 2">
    <name type="scientific">Blepharisma stoltei</name>
    <dbReference type="NCBI Taxonomy" id="1481888"/>
    <lineage>
        <taxon>Eukaryota</taxon>
        <taxon>Sar</taxon>
        <taxon>Alveolata</taxon>
        <taxon>Ciliophora</taxon>
        <taxon>Postciliodesmatophora</taxon>
        <taxon>Heterotrichea</taxon>
        <taxon>Heterotrichida</taxon>
        <taxon>Blepharismidae</taxon>
        <taxon>Blepharisma</taxon>
    </lineage>
</organism>
<dbReference type="InterPro" id="IPR029058">
    <property type="entry name" value="AB_hydrolase_fold"/>
</dbReference>
<dbReference type="Gene3D" id="3.40.50.1820">
    <property type="entry name" value="alpha/beta hydrolase"/>
    <property type="match status" value="1"/>
</dbReference>
<keyword evidence="2" id="KW-1185">Reference proteome</keyword>
<accession>A0AAU9JV66</accession>
<gene>
    <name evidence="1" type="ORF">BSTOLATCC_MIC47840</name>
</gene>
<dbReference type="Proteomes" id="UP001162131">
    <property type="component" value="Unassembled WGS sequence"/>
</dbReference>
<protein>
    <submittedName>
        <fullName evidence="1">Uncharacterized protein</fullName>
    </submittedName>
</protein>
<dbReference type="EMBL" id="CAJZBQ010000047">
    <property type="protein sequence ID" value="CAG9329004.1"/>
    <property type="molecule type" value="Genomic_DNA"/>
</dbReference>
<sequence>MDYFTNRNGLELACRFSIKNQDDKKISIVCQLSLTEIFILSEFLFENLNCNTFGFNFTGNGNSQGEHTYAGFERDAGDIDDAIKYLSSLGYKVEAIIGHSRNAINVIVYSALYGQVNKIIALAPRFHMNPLPKFLQDDLEIIHQNKEIVHSAFGRGWKCTWDMIQELINTDMPYYCKRAKGDIYILHGDADEINPYWDSLEYVSELKEKCKGHFTLNCDHFFIGVFDEVIEIVF</sequence>